<dbReference type="InterPro" id="IPR035965">
    <property type="entry name" value="PAS-like_dom_sf"/>
</dbReference>
<dbReference type="SMART" id="SM00267">
    <property type="entry name" value="GGDEF"/>
    <property type="match status" value="1"/>
</dbReference>
<reference evidence="4 5" key="1">
    <citation type="submission" date="2019-12" db="EMBL/GenBank/DDBJ databases">
        <title>Genomic-based taxomic classification of the family Erythrobacteraceae.</title>
        <authorList>
            <person name="Xu L."/>
        </authorList>
    </citation>
    <scope>NUCLEOTIDE SEQUENCE [LARGE SCALE GENOMIC DNA]</scope>
    <source>
        <strain evidence="4 5">RC4-10-4</strain>
    </source>
</reference>
<dbReference type="Gene3D" id="3.20.20.450">
    <property type="entry name" value="EAL domain"/>
    <property type="match status" value="1"/>
</dbReference>
<dbReference type="OrthoDB" id="9790882at2"/>
<keyword evidence="5" id="KW-1185">Reference proteome</keyword>
<dbReference type="SUPFAM" id="SSF55073">
    <property type="entry name" value="Nucleotide cyclase"/>
    <property type="match status" value="1"/>
</dbReference>
<dbReference type="PANTHER" id="PTHR44757:SF4">
    <property type="entry name" value="DIGUANYLATE CYCLASE DGCE-RELATED"/>
    <property type="match status" value="1"/>
</dbReference>
<dbReference type="SUPFAM" id="SSF55785">
    <property type="entry name" value="PYP-like sensor domain (PAS domain)"/>
    <property type="match status" value="1"/>
</dbReference>
<dbReference type="Gene3D" id="3.30.450.20">
    <property type="entry name" value="PAS domain"/>
    <property type="match status" value="1"/>
</dbReference>
<evidence type="ECO:0000259" key="2">
    <source>
        <dbReference type="PROSITE" id="PS50883"/>
    </source>
</evidence>
<dbReference type="AlphaFoldDB" id="A0A845A137"/>
<feature type="domain" description="PAC" evidence="1">
    <location>
        <begin position="114"/>
        <end position="172"/>
    </location>
</feature>
<dbReference type="SMART" id="SM00052">
    <property type="entry name" value="EAL"/>
    <property type="match status" value="1"/>
</dbReference>
<dbReference type="RefSeq" id="WP_131452708.1">
    <property type="nucleotide sequence ID" value="NZ_BMJK01000001.1"/>
</dbReference>
<evidence type="ECO:0000259" key="1">
    <source>
        <dbReference type="PROSITE" id="PS50113"/>
    </source>
</evidence>
<feature type="domain" description="GGDEF" evidence="3">
    <location>
        <begin position="204"/>
        <end position="337"/>
    </location>
</feature>
<dbReference type="InterPro" id="IPR043128">
    <property type="entry name" value="Rev_trsase/Diguanyl_cyclase"/>
</dbReference>
<protein>
    <submittedName>
        <fullName evidence="4">EAL domain-containing protein</fullName>
    </submittedName>
</protein>
<dbReference type="PROSITE" id="PS50887">
    <property type="entry name" value="GGDEF"/>
    <property type="match status" value="1"/>
</dbReference>
<dbReference type="InterPro" id="IPR029787">
    <property type="entry name" value="Nucleotide_cyclase"/>
</dbReference>
<dbReference type="PROSITE" id="PS50883">
    <property type="entry name" value="EAL"/>
    <property type="match status" value="1"/>
</dbReference>
<dbReference type="InterPro" id="IPR035919">
    <property type="entry name" value="EAL_sf"/>
</dbReference>
<dbReference type="Pfam" id="PF00563">
    <property type="entry name" value="EAL"/>
    <property type="match status" value="1"/>
</dbReference>
<dbReference type="Pfam" id="PF00990">
    <property type="entry name" value="GGDEF"/>
    <property type="match status" value="1"/>
</dbReference>
<name>A0A845A137_9SPHN</name>
<evidence type="ECO:0000259" key="3">
    <source>
        <dbReference type="PROSITE" id="PS50887"/>
    </source>
</evidence>
<dbReference type="NCBIfam" id="TIGR00254">
    <property type="entry name" value="GGDEF"/>
    <property type="match status" value="1"/>
</dbReference>
<dbReference type="PROSITE" id="PS50113">
    <property type="entry name" value="PAC"/>
    <property type="match status" value="1"/>
</dbReference>
<sequence length="746" mass="81550">MGVRGMFRTFGGQGADPVRVPDAEAAAAAVPGFREADRLALLDSFEQAGIAWLWATDAESRLTYLSPMAVGQVAGGDPVIGRPLGTLFETVHDTEHADRTRPLSFLLSARTTFSDLSVRLLHAQGSGSQSGAEVWWNITGKPHFDGNRNFVGYRGSAKDVTASYQQQRDSSRLAEYDSLTGLANRHRMNRRLQAILTAYKVEKRSCALVMLDLDRFKAVNDTLGHPAGDELLRQVSQRLQRIVPEGAEVGRLGGDEFQILLPDIDDRGRLGDIANRIIQMISQPYSIEGSRATIGTSVGVAVAPYDGVEPAELVKAADLALYAAKGGGRGQFRFYSNDLKETAEDRREIEEDLRDALARGELEMHYQPVVGSRDHTVRGFEALMRWNHPERGVIGPGVFIPIAEESSLIAELGEWALRQACRDAAEWPADLTVSVNVSAQQFANEDLPTVVSRALTAAGIAPRRLELEITESVFMGDAGTTDEMFRRLRRLGVKLALDDFGTGYSSLSYLRRAPFDKIKIDQSFIRGCSEPDNSNTAIITAIVSLAKAMKMTTTAEGVEAMDELETIAGLDADLMQGFIFSRAVSHQDVMDKLESGELRYEPIGPAKHRADRRTLFRRVGVIHEDHHYTAMLRDLSRTGARIEGLVDVPVGTQLVLDLGEGQLVVGMVKRAQDATQGLSFETPLVSDGAGGLCTRHRVSPYMLASAGMPLQALPAGHYTPPIERRAAHSRPRFLQVDITMGSSRAG</sequence>
<dbReference type="CDD" id="cd01949">
    <property type="entry name" value="GGDEF"/>
    <property type="match status" value="1"/>
</dbReference>
<dbReference type="CDD" id="cd01948">
    <property type="entry name" value="EAL"/>
    <property type="match status" value="1"/>
</dbReference>
<accession>A0A845A137</accession>
<dbReference type="SUPFAM" id="SSF141868">
    <property type="entry name" value="EAL domain-like"/>
    <property type="match status" value="1"/>
</dbReference>
<dbReference type="InterPro" id="IPR000160">
    <property type="entry name" value="GGDEF_dom"/>
</dbReference>
<dbReference type="EMBL" id="WTYH01000001">
    <property type="protein sequence ID" value="MXO93434.1"/>
    <property type="molecule type" value="Genomic_DNA"/>
</dbReference>
<feature type="domain" description="EAL" evidence="2">
    <location>
        <begin position="346"/>
        <end position="597"/>
    </location>
</feature>
<dbReference type="PANTHER" id="PTHR44757">
    <property type="entry name" value="DIGUANYLATE CYCLASE DGCP"/>
    <property type="match status" value="1"/>
</dbReference>
<evidence type="ECO:0000313" key="5">
    <source>
        <dbReference type="Proteomes" id="UP000460626"/>
    </source>
</evidence>
<gene>
    <name evidence="4" type="ORF">GRI62_07420</name>
</gene>
<comment type="caution">
    <text evidence="4">The sequence shown here is derived from an EMBL/GenBank/DDBJ whole genome shotgun (WGS) entry which is preliminary data.</text>
</comment>
<dbReference type="InterPro" id="IPR000700">
    <property type="entry name" value="PAS-assoc_C"/>
</dbReference>
<dbReference type="Proteomes" id="UP000460626">
    <property type="component" value="Unassembled WGS sequence"/>
</dbReference>
<dbReference type="Gene3D" id="3.30.70.270">
    <property type="match status" value="1"/>
</dbReference>
<dbReference type="InterPro" id="IPR052155">
    <property type="entry name" value="Biofilm_reg_signaling"/>
</dbReference>
<organism evidence="4 5">
    <name type="scientific">Aurantiacibacter arachoides</name>
    <dbReference type="NCBI Taxonomy" id="1850444"/>
    <lineage>
        <taxon>Bacteria</taxon>
        <taxon>Pseudomonadati</taxon>
        <taxon>Pseudomonadota</taxon>
        <taxon>Alphaproteobacteria</taxon>
        <taxon>Sphingomonadales</taxon>
        <taxon>Erythrobacteraceae</taxon>
        <taxon>Aurantiacibacter</taxon>
    </lineage>
</organism>
<dbReference type="InterPro" id="IPR001633">
    <property type="entry name" value="EAL_dom"/>
</dbReference>
<evidence type="ECO:0000313" key="4">
    <source>
        <dbReference type="EMBL" id="MXO93434.1"/>
    </source>
</evidence>
<proteinExistence type="predicted"/>